<evidence type="ECO:0000259" key="7">
    <source>
        <dbReference type="Pfam" id="PF09157"/>
    </source>
</evidence>
<comment type="catalytic activity">
    <reaction evidence="1 5">
        <text>uridine(55) in tRNA = pseudouridine(55) in tRNA</text>
        <dbReference type="Rhea" id="RHEA:42532"/>
        <dbReference type="Rhea" id="RHEA-COMP:10101"/>
        <dbReference type="Rhea" id="RHEA-COMP:10102"/>
        <dbReference type="ChEBI" id="CHEBI:65314"/>
        <dbReference type="ChEBI" id="CHEBI:65315"/>
        <dbReference type="EC" id="5.4.99.25"/>
    </reaction>
</comment>
<dbReference type="CDD" id="cd21152">
    <property type="entry name" value="PUA_TruB_bacterial"/>
    <property type="match status" value="1"/>
</dbReference>
<dbReference type="OrthoDB" id="9802309at2"/>
<evidence type="ECO:0000313" key="10">
    <source>
        <dbReference type="Proteomes" id="UP000250163"/>
    </source>
</evidence>
<dbReference type="GO" id="GO:0003723">
    <property type="term" value="F:RNA binding"/>
    <property type="evidence" value="ECO:0007669"/>
    <property type="project" value="InterPro"/>
</dbReference>
<dbReference type="AlphaFoldDB" id="A0A330LTD6"/>
<comment type="function">
    <text evidence="5">Responsible for synthesis of pseudouridine from uracil-55 in the psi GC loop of transfer RNAs.</text>
</comment>
<dbReference type="InterPro" id="IPR032819">
    <property type="entry name" value="TruB_C"/>
</dbReference>
<dbReference type="Gene3D" id="2.30.130.10">
    <property type="entry name" value="PUA domain"/>
    <property type="match status" value="1"/>
</dbReference>
<dbReference type="PANTHER" id="PTHR13767">
    <property type="entry name" value="TRNA-PSEUDOURIDINE SYNTHASE"/>
    <property type="match status" value="1"/>
</dbReference>
<evidence type="ECO:0000256" key="2">
    <source>
        <dbReference type="ARBA" id="ARBA00005642"/>
    </source>
</evidence>
<dbReference type="EMBL" id="LS483250">
    <property type="protein sequence ID" value="SQD80227.1"/>
    <property type="molecule type" value="Genomic_DNA"/>
</dbReference>
<dbReference type="Pfam" id="PF01509">
    <property type="entry name" value="TruB_N"/>
    <property type="match status" value="1"/>
</dbReference>
<dbReference type="PANTHER" id="PTHR13767:SF2">
    <property type="entry name" value="PSEUDOURIDYLATE SYNTHASE TRUB1"/>
    <property type="match status" value="1"/>
</dbReference>
<dbReference type="GO" id="GO:0160148">
    <property type="term" value="F:tRNA pseudouridine(55) synthase activity"/>
    <property type="evidence" value="ECO:0007669"/>
    <property type="project" value="UniProtKB-EC"/>
</dbReference>
<evidence type="ECO:0000256" key="5">
    <source>
        <dbReference type="HAMAP-Rule" id="MF_01080"/>
    </source>
</evidence>
<comment type="similarity">
    <text evidence="2 5">Belongs to the pseudouridine synthase TruB family. Type 1 subfamily.</text>
</comment>
<dbReference type="GO" id="GO:0016829">
    <property type="term" value="F:lyase activity"/>
    <property type="evidence" value="ECO:0007669"/>
    <property type="project" value="UniProtKB-KW"/>
</dbReference>
<dbReference type="InterPro" id="IPR002501">
    <property type="entry name" value="PsdUridine_synth_N"/>
</dbReference>
<sequence>MSARRRRWNGRDVHGVFLLDKPTGISSNDALQRVKKIFFAAKAGHTGALDPLATGMLPLCFGEATKFSQFLLDSDKRYLVTAKLGERTDTSDSDGEIVQTRVVNVSDTELLIALDTFRGDTEQVPSMFSALKHEGKPLYWYARQGIFIDRPSRPISVFELKLLRYENDEVNLEIHVSKGTYIRTIVDDLGELLGCGAHVTMLRRIGVSAYPADRMITFEKLEEIVEQAKAEGVEPKDVLDPLLLPLDSAVSHLPEANMSDETGGFVLHGQPVVIPNTPESGLVRMTVGDERTFIGVGSIDDQGRVAPKRIVNYETQAREPK</sequence>
<dbReference type="InterPro" id="IPR015240">
    <property type="entry name" value="tRNA_sdUridine_synth_fam1_C"/>
</dbReference>
<dbReference type="Pfam" id="PF09157">
    <property type="entry name" value="TruB-C_2"/>
    <property type="match status" value="1"/>
</dbReference>
<feature type="active site" description="Nucleophile" evidence="5">
    <location>
        <position position="50"/>
    </location>
</feature>
<keyword evidence="9" id="KW-0456">Lyase</keyword>
<evidence type="ECO:0000256" key="1">
    <source>
        <dbReference type="ARBA" id="ARBA00000385"/>
    </source>
</evidence>
<keyword evidence="3 5" id="KW-0819">tRNA processing</keyword>
<evidence type="ECO:0000256" key="4">
    <source>
        <dbReference type="ARBA" id="ARBA00023235"/>
    </source>
</evidence>
<organism evidence="9 10">
    <name type="scientific">Moritella yayanosii</name>
    <dbReference type="NCBI Taxonomy" id="69539"/>
    <lineage>
        <taxon>Bacteria</taxon>
        <taxon>Pseudomonadati</taxon>
        <taxon>Pseudomonadota</taxon>
        <taxon>Gammaproteobacteria</taxon>
        <taxon>Alteromonadales</taxon>
        <taxon>Moritellaceae</taxon>
        <taxon>Moritella</taxon>
    </lineage>
</organism>
<dbReference type="GO" id="GO:1990481">
    <property type="term" value="P:mRNA pseudouridine synthesis"/>
    <property type="evidence" value="ECO:0007669"/>
    <property type="project" value="TreeGrafter"/>
</dbReference>
<dbReference type="InterPro" id="IPR020103">
    <property type="entry name" value="PsdUridine_synth_cat_dom_sf"/>
</dbReference>
<dbReference type="SUPFAM" id="SSF88697">
    <property type="entry name" value="PUA domain-like"/>
    <property type="match status" value="1"/>
</dbReference>
<name>A0A330LTD6_9GAMM</name>
<dbReference type="InterPro" id="IPR036974">
    <property type="entry name" value="PUA_sf"/>
</dbReference>
<keyword evidence="10" id="KW-1185">Reference proteome</keyword>
<dbReference type="KEGG" id="mya:MORIYA_3775"/>
<dbReference type="FunFam" id="3.30.2350.10:FF:000003">
    <property type="entry name" value="tRNA pseudouridine synthase B"/>
    <property type="match status" value="1"/>
</dbReference>
<evidence type="ECO:0000259" key="8">
    <source>
        <dbReference type="Pfam" id="PF16198"/>
    </source>
</evidence>
<dbReference type="SUPFAM" id="SSF55120">
    <property type="entry name" value="Pseudouridine synthase"/>
    <property type="match status" value="1"/>
</dbReference>
<dbReference type="GO" id="GO:0031119">
    <property type="term" value="P:tRNA pseudouridine synthesis"/>
    <property type="evidence" value="ECO:0007669"/>
    <property type="project" value="UniProtKB-UniRule"/>
</dbReference>
<evidence type="ECO:0000256" key="3">
    <source>
        <dbReference type="ARBA" id="ARBA00022694"/>
    </source>
</evidence>
<dbReference type="InterPro" id="IPR014780">
    <property type="entry name" value="tRNA_psdUridine_synth_TruB"/>
</dbReference>
<reference evidence="10" key="1">
    <citation type="submission" date="2018-05" db="EMBL/GenBank/DDBJ databases">
        <authorList>
            <person name="Cea G.-C."/>
            <person name="William W."/>
        </authorList>
    </citation>
    <scope>NUCLEOTIDE SEQUENCE [LARGE SCALE GENOMIC DNA]</scope>
    <source>
        <strain evidence="10">DB21MT 5</strain>
    </source>
</reference>
<evidence type="ECO:0000313" key="9">
    <source>
        <dbReference type="EMBL" id="SQD80227.1"/>
    </source>
</evidence>
<dbReference type="NCBIfam" id="TIGR00431">
    <property type="entry name" value="TruB"/>
    <property type="match status" value="1"/>
</dbReference>
<gene>
    <name evidence="5 9" type="primary">truB</name>
    <name evidence="9" type="ORF">MORIYA_3775</name>
</gene>
<dbReference type="Proteomes" id="UP000250163">
    <property type="component" value="Chromosome MORIYA"/>
</dbReference>
<accession>A0A330LTD6</accession>
<dbReference type="EC" id="5.4.99.25" evidence="5"/>
<feature type="domain" description="Pseudouridine synthase II N-terminal" evidence="6">
    <location>
        <begin position="35"/>
        <end position="182"/>
    </location>
</feature>
<dbReference type="InterPro" id="IPR015947">
    <property type="entry name" value="PUA-like_sf"/>
</dbReference>
<evidence type="ECO:0000259" key="6">
    <source>
        <dbReference type="Pfam" id="PF01509"/>
    </source>
</evidence>
<feature type="domain" description="tRNA pseudouridine synthase II TruB subfamily 1 C-terminal" evidence="7">
    <location>
        <begin position="254"/>
        <end position="311"/>
    </location>
</feature>
<protein>
    <recommendedName>
        <fullName evidence="5">tRNA pseudouridine synthase B</fullName>
        <ecNumber evidence="5">5.4.99.25</ecNumber>
    </recommendedName>
    <alternativeName>
        <fullName evidence="5">tRNA pseudouridine(55) synthase</fullName>
        <shortName evidence="5">Psi55 synthase</shortName>
    </alternativeName>
    <alternativeName>
        <fullName evidence="5">tRNA pseudouridylate synthase</fullName>
    </alternativeName>
    <alternativeName>
        <fullName evidence="5">tRNA-uridine isomerase</fullName>
    </alternativeName>
</protein>
<keyword evidence="4 5" id="KW-0413">Isomerase</keyword>
<dbReference type="Gene3D" id="3.30.2350.10">
    <property type="entry name" value="Pseudouridine synthase"/>
    <property type="match status" value="1"/>
</dbReference>
<dbReference type="RefSeq" id="WP_112717408.1">
    <property type="nucleotide sequence ID" value="NZ_LS483250.1"/>
</dbReference>
<dbReference type="HAMAP" id="MF_01080">
    <property type="entry name" value="TruB_bact"/>
    <property type="match status" value="1"/>
</dbReference>
<feature type="domain" description="tRNA pseudouridylate synthase B C-terminal" evidence="8">
    <location>
        <begin position="183"/>
        <end position="250"/>
    </location>
</feature>
<proteinExistence type="inferred from homology"/>
<dbReference type="Pfam" id="PF16198">
    <property type="entry name" value="TruB_C_2"/>
    <property type="match status" value="1"/>
</dbReference>
<dbReference type="CDD" id="cd02573">
    <property type="entry name" value="PseudoU_synth_EcTruB"/>
    <property type="match status" value="1"/>
</dbReference>